<evidence type="ECO:0000313" key="2">
    <source>
        <dbReference type="Proteomes" id="UP000626109"/>
    </source>
</evidence>
<dbReference type="Proteomes" id="UP000626109">
    <property type="component" value="Unassembled WGS sequence"/>
</dbReference>
<name>A0A813LKE8_POLGL</name>
<comment type="caution">
    <text evidence="1">The sequence shown here is derived from an EMBL/GenBank/DDBJ whole genome shotgun (WGS) entry which is preliminary data.</text>
</comment>
<protein>
    <submittedName>
        <fullName evidence="1">Uncharacterized protein</fullName>
    </submittedName>
</protein>
<organism evidence="1 2">
    <name type="scientific">Polarella glacialis</name>
    <name type="common">Dinoflagellate</name>
    <dbReference type="NCBI Taxonomy" id="89957"/>
    <lineage>
        <taxon>Eukaryota</taxon>
        <taxon>Sar</taxon>
        <taxon>Alveolata</taxon>
        <taxon>Dinophyceae</taxon>
        <taxon>Suessiales</taxon>
        <taxon>Suessiaceae</taxon>
        <taxon>Polarella</taxon>
    </lineage>
</organism>
<feature type="non-terminal residue" evidence="1">
    <location>
        <position position="148"/>
    </location>
</feature>
<gene>
    <name evidence="1" type="ORF">PGLA2088_LOCUS47422</name>
</gene>
<accession>A0A813LKE8</accession>
<proteinExistence type="predicted"/>
<dbReference type="EMBL" id="CAJNNW010036467">
    <property type="protein sequence ID" value="CAE8734657.1"/>
    <property type="molecule type" value="Genomic_DNA"/>
</dbReference>
<sequence>QLHLDREMGLGAGLTLDDRDSYRVFAMEPSCNPGLWSHATPRTWVVHHVTAAQMQCMWAADVAAGIYTLGLSQQGVLSVSAAMDLLSQVSAGVAAALGAAPEVPPLPDLCSCLAVGPLAAELSQRKDKINASRTYLMWGDPNSLDLEE</sequence>
<dbReference type="AlphaFoldDB" id="A0A813LKE8"/>
<evidence type="ECO:0000313" key="1">
    <source>
        <dbReference type="EMBL" id="CAE8734657.1"/>
    </source>
</evidence>
<reference evidence="1" key="1">
    <citation type="submission" date="2021-02" db="EMBL/GenBank/DDBJ databases">
        <authorList>
            <person name="Dougan E. K."/>
            <person name="Rhodes N."/>
            <person name="Thang M."/>
            <person name="Chan C."/>
        </authorList>
    </citation>
    <scope>NUCLEOTIDE SEQUENCE</scope>
</reference>